<feature type="transmembrane region" description="Helical" evidence="6">
    <location>
        <begin position="256"/>
        <end position="278"/>
    </location>
</feature>
<gene>
    <name evidence="8" type="ORF">MPEBLZ_02268</name>
</gene>
<protein>
    <submittedName>
        <fullName evidence="8">ABC-2 family transporter protein</fullName>
    </submittedName>
</protein>
<reference evidence="8 9" key="1">
    <citation type="submission" date="2015-09" db="EMBL/GenBank/DDBJ databases">
        <title>A metagenomics-based metabolic model of nitrate-dependent anaerobic oxidation of methane by Methanoperedens-like archaea.</title>
        <authorList>
            <person name="Arshad A."/>
            <person name="Speth D.R."/>
            <person name="De Graaf R.M."/>
            <person name="Op Den Camp H.J."/>
            <person name="Jetten M.S."/>
            <person name="Welte C.U."/>
        </authorList>
    </citation>
    <scope>NUCLEOTIDE SEQUENCE [LARGE SCALE GENOMIC DNA]</scope>
</reference>
<feature type="transmembrane region" description="Helical" evidence="6">
    <location>
        <begin position="406"/>
        <end position="428"/>
    </location>
</feature>
<evidence type="ECO:0000256" key="2">
    <source>
        <dbReference type="ARBA" id="ARBA00022692"/>
    </source>
</evidence>
<evidence type="ECO:0000313" key="9">
    <source>
        <dbReference type="Proteomes" id="UP000050360"/>
    </source>
</evidence>
<feature type="region of interest" description="Disordered" evidence="5">
    <location>
        <begin position="168"/>
        <end position="202"/>
    </location>
</feature>
<proteinExistence type="predicted"/>
<dbReference type="EMBL" id="LKCM01000173">
    <property type="protein sequence ID" value="KPQ43154.1"/>
    <property type="molecule type" value="Genomic_DNA"/>
</dbReference>
<feature type="domain" description="ABC-2 type transporter transmembrane" evidence="7">
    <location>
        <begin position="24"/>
        <end position="423"/>
    </location>
</feature>
<keyword evidence="3 6" id="KW-1133">Transmembrane helix</keyword>
<organism evidence="8 9">
    <name type="scientific">Candidatus Methanoperedens nitratireducens</name>
    <dbReference type="NCBI Taxonomy" id="1392998"/>
    <lineage>
        <taxon>Archaea</taxon>
        <taxon>Methanobacteriati</taxon>
        <taxon>Methanobacteriota</taxon>
        <taxon>Stenosarchaea group</taxon>
        <taxon>Methanomicrobia</taxon>
        <taxon>Methanosarcinales</taxon>
        <taxon>ANME-2 cluster</taxon>
        <taxon>Candidatus Methanoperedentaceae</taxon>
        <taxon>Candidatus Methanoperedens</taxon>
    </lineage>
</organism>
<evidence type="ECO:0000256" key="6">
    <source>
        <dbReference type="SAM" id="Phobius"/>
    </source>
</evidence>
<dbReference type="Pfam" id="PF12698">
    <property type="entry name" value="ABC2_membrane_3"/>
    <property type="match status" value="1"/>
</dbReference>
<feature type="transmembrane region" description="Helical" evidence="6">
    <location>
        <begin position="590"/>
        <end position="609"/>
    </location>
</feature>
<sequence>MSRIFTIARWELRKTKSSFSLKTRFFSFIILILIGTASFFAAQSGLHINDNIYRVAVTDASLAGVLQSDAKFEVYIAGEGGAKSLFENEGIDILISGDKIYYHNTEKSISALDALDKAIKKYDEARLLSYNDLNNTFPVWINIKNIAREQAFQAPSINKIPMNMTTQAPETGAGQVPEEDSHDIKSSMEPVEPDGSVPVTEKQGTNININIPEKTTENIQIPSIREITENRIISPINEQNLATPSHFNPSIPFKSVVLSFIFIFPIFFIAQFFSSSIMDERIKRKGELLLVTPASSYQIVLGKLLPYLLGSIALVAIMTFKLGGSPWIILTLLPVSLMFLSTSFLGAIIARSFKELSFVLIFLSVFLSGYIFFPAMFANIHAISIISPITLVVRLLENETVSISDYMFSTLPFYLLSILIFIFGIFIYREEDLFTQKSIKEKLLDSIQEFIKRVPAPLFSFSIALLPLVFSIQLMLIVLMFNFPIRIGILLFIIVAAFVEELVKSIGIYTVFSRKMSDVTTGNALKFGILSGIGFFAGEKILLLVVIASITGSAFGSVMGIGLLVFPLLLHVTSTTVASLGMRYLGYREYLACVVLASIVHAAYNLYLVRSVVFG</sequence>
<feature type="transmembrane region" description="Helical" evidence="6">
    <location>
        <begin position="326"/>
        <end position="349"/>
    </location>
</feature>
<evidence type="ECO:0000256" key="3">
    <source>
        <dbReference type="ARBA" id="ARBA00022989"/>
    </source>
</evidence>
<evidence type="ECO:0000259" key="7">
    <source>
        <dbReference type="Pfam" id="PF12698"/>
    </source>
</evidence>
<dbReference type="PANTHER" id="PTHR43471">
    <property type="entry name" value="ABC TRANSPORTER PERMEASE"/>
    <property type="match status" value="1"/>
</dbReference>
<name>A0A0N8KQV0_9EURY</name>
<evidence type="ECO:0000256" key="1">
    <source>
        <dbReference type="ARBA" id="ARBA00004141"/>
    </source>
</evidence>
<comment type="subcellular location">
    <subcellularLocation>
        <location evidence="1">Membrane</location>
        <topology evidence="1">Multi-pass membrane protein</topology>
    </subcellularLocation>
</comment>
<keyword evidence="4 6" id="KW-0472">Membrane</keyword>
<feature type="transmembrane region" description="Helical" evidence="6">
    <location>
        <begin position="356"/>
        <end position="386"/>
    </location>
</feature>
<accession>A0A0N8KQV0</accession>
<feature type="transmembrane region" description="Helical" evidence="6">
    <location>
        <begin position="458"/>
        <end position="481"/>
    </location>
</feature>
<dbReference type="GO" id="GO:0140359">
    <property type="term" value="F:ABC-type transporter activity"/>
    <property type="evidence" value="ECO:0007669"/>
    <property type="project" value="InterPro"/>
</dbReference>
<dbReference type="GO" id="GO:0016020">
    <property type="term" value="C:membrane"/>
    <property type="evidence" value="ECO:0007669"/>
    <property type="project" value="UniProtKB-SubCell"/>
</dbReference>
<feature type="transmembrane region" description="Helical" evidence="6">
    <location>
        <begin position="299"/>
        <end position="320"/>
    </location>
</feature>
<feature type="transmembrane region" description="Helical" evidence="6">
    <location>
        <begin position="554"/>
        <end position="578"/>
    </location>
</feature>
<dbReference type="AlphaFoldDB" id="A0A0N8KQV0"/>
<feature type="transmembrane region" description="Helical" evidence="6">
    <location>
        <begin position="524"/>
        <end position="548"/>
    </location>
</feature>
<evidence type="ECO:0000256" key="5">
    <source>
        <dbReference type="SAM" id="MobiDB-lite"/>
    </source>
</evidence>
<dbReference type="InterPro" id="IPR013525">
    <property type="entry name" value="ABC2_TM"/>
</dbReference>
<feature type="transmembrane region" description="Helical" evidence="6">
    <location>
        <begin position="487"/>
        <end position="512"/>
    </location>
</feature>
<keyword evidence="2 6" id="KW-0812">Transmembrane</keyword>
<comment type="caution">
    <text evidence="8">The sequence shown here is derived from an EMBL/GenBank/DDBJ whole genome shotgun (WGS) entry which is preliminary data.</text>
</comment>
<evidence type="ECO:0000256" key="4">
    <source>
        <dbReference type="ARBA" id="ARBA00023136"/>
    </source>
</evidence>
<dbReference type="Proteomes" id="UP000050360">
    <property type="component" value="Unassembled WGS sequence"/>
</dbReference>
<evidence type="ECO:0000313" key="8">
    <source>
        <dbReference type="EMBL" id="KPQ43154.1"/>
    </source>
</evidence>